<gene>
    <name evidence="11" type="ORF">AFUS01_LOCUS40263</name>
</gene>
<dbReference type="PANTHER" id="PTHR42643:SF24">
    <property type="entry name" value="IONOTROPIC RECEPTOR 60A"/>
    <property type="match status" value="1"/>
</dbReference>
<feature type="signal peptide" evidence="10">
    <location>
        <begin position="1"/>
        <end position="28"/>
    </location>
</feature>
<dbReference type="GO" id="GO:0005886">
    <property type="term" value="C:plasma membrane"/>
    <property type="evidence" value="ECO:0007669"/>
    <property type="project" value="UniProtKB-SubCell"/>
</dbReference>
<comment type="subcellular location">
    <subcellularLocation>
        <location evidence="1">Cell membrane</location>
        <topology evidence="1">Multi-pass membrane protein</topology>
    </subcellularLocation>
</comment>
<evidence type="ECO:0000256" key="3">
    <source>
        <dbReference type="ARBA" id="ARBA00022692"/>
    </source>
</evidence>
<dbReference type="PANTHER" id="PTHR42643">
    <property type="entry name" value="IONOTROPIC RECEPTOR 20A-RELATED"/>
    <property type="match status" value="1"/>
</dbReference>
<evidence type="ECO:0000313" key="12">
    <source>
        <dbReference type="Proteomes" id="UP000708208"/>
    </source>
</evidence>
<evidence type="ECO:0000313" key="11">
    <source>
        <dbReference type="EMBL" id="CAG7830463.1"/>
    </source>
</evidence>
<evidence type="ECO:0000256" key="10">
    <source>
        <dbReference type="SAM" id="SignalP"/>
    </source>
</evidence>
<evidence type="ECO:0000256" key="6">
    <source>
        <dbReference type="ARBA" id="ARBA00023170"/>
    </source>
</evidence>
<proteinExistence type="predicted"/>
<keyword evidence="3 9" id="KW-0812">Transmembrane</keyword>
<reference evidence="11" key="1">
    <citation type="submission" date="2021-06" db="EMBL/GenBank/DDBJ databases">
        <authorList>
            <person name="Hodson N. C."/>
            <person name="Mongue J. A."/>
            <person name="Jaron S. K."/>
        </authorList>
    </citation>
    <scope>NUCLEOTIDE SEQUENCE</scope>
</reference>
<feature type="transmembrane region" description="Helical" evidence="9">
    <location>
        <begin position="294"/>
        <end position="316"/>
    </location>
</feature>
<dbReference type="OrthoDB" id="6419232at2759"/>
<keyword evidence="12" id="KW-1185">Reference proteome</keyword>
<feature type="transmembrane region" description="Helical" evidence="9">
    <location>
        <begin position="567"/>
        <end position="590"/>
    </location>
</feature>
<feature type="chain" id="PRO_5035227485" evidence="10">
    <location>
        <begin position="29"/>
        <end position="656"/>
    </location>
</feature>
<keyword evidence="10" id="KW-0732">Signal</keyword>
<dbReference type="InterPro" id="IPR052192">
    <property type="entry name" value="Insect_Ionotropic_Sensory_Rcpt"/>
</dbReference>
<evidence type="ECO:0000256" key="9">
    <source>
        <dbReference type="SAM" id="Phobius"/>
    </source>
</evidence>
<keyword evidence="7" id="KW-0325">Glycoprotein</keyword>
<keyword evidence="2" id="KW-1003">Cell membrane</keyword>
<dbReference type="EMBL" id="CAJVCH010555958">
    <property type="protein sequence ID" value="CAG7830463.1"/>
    <property type="molecule type" value="Genomic_DNA"/>
</dbReference>
<keyword evidence="6" id="KW-0675">Receptor</keyword>
<evidence type="ECO:0000256" key="7">
    <source>
        <dbReference type="ARBA" id="ARBA00023180"/>
    </source>
</evidence>
<evidence type="ECO:0000256" key="4">
    <source>
        <dbReference type="ARBA" id="ARBA00022989"/>
    </source>
</evidence>
<keyword evidence="4 9" id="KW-1133">Transmembrane helix</keyword>
<sequence>MILLDWQKEMKLFLVIGLLCYWSSFTESGEINFPNSIQRLLSSDQPRIGCFMVSPEDITHMCEKYSTLYADKPRDTGLDIVAITCSKNSKISKSITASIALMKLLGSCNWVNIYIQWVSYWARYQTTNNNGISSMPSPEDFDRLKRRIEDFENEAWLPQLGRRSVEMSGLHLRLAAITVPPLVIFRKNTFEIEGGTFREIFSTVGNYYNFTNEINVQRFKEQGQGRKFPNGSWTGTIGGFIRKEFDATFMGHQVSRYPYLHHTTPLFFDEAIFVVSQPTVHISFTALINPLTPLVWFFNFLTLSAEVLLSYIILTVKIKMGKEHRQTKWNLIFTAWDVPFSICVEQGPDIPKSLIKLVILWSMAWMIIISGYKDKLLATLTFPELNFVPTKVRDLKEHPEYRLLLDGFLISFRLNHSSSPDIQPLKPRLELHNPKAVNSIKCVMAATIQENTVCMGFKPMIMMAIATNTTINQDYSTTVMSENMLHHVAVSIGLQKHSMISPDFERITGSYKEAHLYEKSKYAVINDHRKKGIEWLNTGNTQLRDHLQTKMEAQTQGVIKLTYKHLLVVYVFYCVCIPITAIVFGMELYFGRDQGSQPARAHSTTSTTSKTSKTSNQEQEQKVQETDELTQSSQVFSYTSVFANYGYEEPIVTIEE</sequence>
<evidence type="ECO:0000256" key="2">
    <source>
        <dbReference type="ARBA" id="ARBA00022475"/>
    </source>
</evidence>
<protein>
    <submittedName>
        <fullName evidence="11">Uncharacterized protein</fullName>
    </submittedName>
</protein>
<evidence type="ECO:0000256" key="5">
    <source>
        <dbReference type="ARBA" id="ARBA00023136"/>
    </source>
</evidence>
<dbReference type="Proteomes" id="UP000708208">
    <property type="component" value="Unassembled WGS sequence"/>
</dbReference>
<feature type="region of interest" description="Disordered" evidence="8">
    <location>
        <begin position="596"/>
        <end position="628"/>
    </location>
</feature>
<name>A0A8J2L897_9HEXA</name>
<feature type="compositionally biased region" description="Low complexity" evidence="8">
    <location>
        <begin position="603"/>
        <end position="615"/>
    </location>
</feature>
<comment type="caution">
    <text evidence="11">The sequence shown here is derived from an EMBL/GenBank/DDBJ whole genome shotgun (WGS) entry which is preliminary data.</text>
</comment>
<evidence type="ECO:0000256" key="8">
    <source>
        <dbReference type="SAM" id="MobiDB-lite"/>
    </source>
</evidence>
<organism evidence="11 12">
    <name type="scientific">Allacma fusca</name>
    <dbReference type="NCBI Taxonomy" id="39272"/>
    <lineage>
        <taxon>Eukaryota</taxon>
        <taxon>Metazoa</taxon>
        <taxon>Ecdysozoa</taxon>
        <taxon>Arthropoda</taxon>
        <taxon>Hexapoda</taxon>
        <taxon>Collembola</taxon>
        <taxon>Symphypleona</taxon>
        <taxon>Sminthuridae</taxon>
        <taxon>Allacma</taxon>
    </lineage>
</organism>
<dbReference type="AlphaFoldDB" id="A0A8J2L897"/>
<keyword evidence="5 9" id="KW-0472">Membrane</keyword>
<evidence type="ECO:0000256" key="1">
    <source>
        <dbReference type="ARBA" id="ARBA00004651"/>
    </source>
</evidence>
<accession>A0A8J2L897</accession>